<dbReference type="AlphaFoldDB" id="A0A645JTY8"/>
<dbReference type="GO" id="GO:0047429">
    <property type="term" value="F:nucleoside triphosphate diphosphatase activity"/>
    <property type="evidence" value="ECO:0007669"/>
    <property type="project" value="TreeGrafter"/>
</dbReference>
<proteinExistence type="predicted"/>
<keyword evidence="1" id="KW-0378">Hydrolase</keyword>
<dbReference type="GO" id="GO:0046052">
    <property type="term" value="P:UTP catabolic process"/>
    <property type="evidence" value="ECO:0007669"/>
    <property type="project" value="TreeGrafter"/>
</dbReference>
<dbReference type="GO" id="GO:0006203">
    <property type="term" value="P:dGTP catabolic process"/>
    <property type="evidence" value="ECO:0007669"/>
    <property type="project" value="TreeGrafter"/>
</dbReference>
<dbReference type="SUPFAM" id="SSF101386">
    <property type="entry name" value="all-alpha NTP pyrophosphatases"/>
    <property type="match status" value="1"/>
</dbReference>
<organism evidence="1">
    <name type="scientific">bioreactor metagenome</name>
    <dbReference type="NCBI Taxonomy" id="1076179"/>
    <lineage>
        <taxon>unclassified sequences</taxon>
        <taxon>metagenomes</taxon>
        <taxon>ecological metagenomes</taxon>
    </lineage>
</organism>
<dbReference type="PANTHER" id="PTHR30522:SF0">
    <property type="entry name" value="NUCLEOSIDE TRIPHOSPHATE PYROPHOSPHOHYDROLASE"/>
    <property type="match status" value="1"/>
</dbReference>
<protein>
    <submittedName>
        <fullName evidence="1">Nucleoside triphosphate pyrophosphohydrolase/pyrophosphatase MazG</fullName>
        <ecNumber evidence="1">3.6.1.1</ecNumber>
    </submittedName>
</protein>
<accession>A0A645JTY8</accession>
<dbReference type="EC" id="3.6.1.1" evidence="1"/>
<dbReference type="InterPro" id="IPR011551">
    <property type="entry name" value="NTP_PyrPHydrolase_MazG"/>
</dbReference>
<dbReference type="GO" id="GO:0046047">
    <property type="term" value="P:TTP catabolic process"/>
    <property type="evidence" value="ECO:0007669"/>
    <property type="project" value="TreeGrafter"/>
</dbReference>
<dbReference type="PANTHER" id="PTHR30522">
    <property type="entry name" value="NUCLEOSIDE TRIPHOSPHATE PYROPHOSPHOHYDROLASE"/>
    <property type="match status" value="1"/>
</dbReference>
<dbReference type="GO" id="GO:0046061">
    <property type="term" value="P:dATP catabolic process"/>
    <property type="evidence" value="ECO:0007669"/>
    <property type="project" value="TreeGrafter"/>
</dbReference>
<sequence>MFSVVNISRFVDCDAEEALTASTNKFIDRYKLVEKIAKERAIDMKQVQVAELDMLWNEAKDLLKR</sequence>
<dbReference type="GO" id="GO:0004427">
    <property type="term" value="F:inorganic diphosphate phosphatase activity"/>
    <property type="evidence" value="ECO:0007669"/>
    <property type="project" value="UniProtKB-EC"/>
</dbReference>
<reference evidence="1" key="1">
    <citation type="submission" date="2019-08" db="EMBL/GenBank/DDBJ databases">
        <authorList>
            <person name="Kucharzyk K."/>
            <person name="Murdoch R.W."/>
            <person name="Higgins S."/>
            <person name="Loffler F."/>
        </authorList>
    </citation>
    <scope>NUCLEOTIDE SEQUENCE</scope>
</reference>
<gene>
    <name evidence="1" type="primary">mazG_41</name>
    <name evidence="1" type="ORF">SDC9_211152</name>
</gene>
<comment type="caution">
    <text evidence="1">The sequence shown here is derived from an EMBL/GenBank/DDBJ whole genome shotgun (WGS) entry which is preliminary data.</text>
</comment>
<dbReference type="GO" id="GO:0046081">
    <property type="term" value="P:dUTP catabolic process"/>
    <property type="evidence" value="ECO:0007669"/>
    <property type="project" value="TreeGrafter"/>
</dbReference>
<evidence type="ECO:0000313" key="1">
    <source>
        <dbReference type="EMBL" id="MPN63394.1"/>
    </source>
</evidence>
<name>A0A645JTY8_9ZZZZ</name>
<dbReference type="EMBL" id="VSSQ01142750">
    <property type="protein sequence ID" value="MPN63394.1"/>
    <property type="molecule type" value="Genomic_DNA"/>
</dbReference>
<dbReference type="GO" id="GO:0046076">
    <property type="term" value="P:dTTP catabolic process"/>
    <property type="evidence" value="ECO:0007669"/>
    <property type="project" value="TreeGrafter"/>
</dbReference>
<dbReference type="Gene3D" id="1.10.287.1080">
    <property type="entry name" value="MazG-like"/>
    <property type="match status" value="1"/>
</dbReference>